<dbReference type="AlphaFoldDB" id="A0A3S4R040"/>
<dbReference type="InterPro" id="IPR045857">
    <property type="entry name" value="O16G_dom_2"/>
</dbReference>
<feature type="domain" description="Glycosyl hydrolase family 13 catalytic" evidence="4">
    <location>
        <begin position="10"/>
        <end position="421"/>
    </location>
</feature>
<dbReference type="EMBL" id="LR134350">
    <property type="protein sequence ID" value="VEG27014.1"/>
    <property type="molecule type" value="Genomic_DNA"/>
</dbReference>
<evidence type="ECO:0000313" key="5">
    <source>
        <dbReference type="EMBL" id="VEG27014.1"/>
    </source>
</evidence>
<dbReference type="GO" id="GO:0008788">
    <property type="term" value="F:alpha,alpha-phosphotrehalase activity"/>
    <property type="evidence" value="ECO:0007669"/>
    <property type="project" value="UniProtKB-EC"/>
</dbReference>
<dbReference type="FunFam" id="3.20.20.80:FF:000064">
    <property type="entry name" value="Oligo-1,6-glucosidase"/>
    <property type="match status" value="1"/>
</dbReference>
<evidence type="ECO:0000256" key="1">
    <source>
        <dbReference type="ARBA" id="ARBA00008061"/>
    </source>
</evidence>
<dbReference type="KEGG" id="ahw:NCTC11636_00826"/>
<dbReference type="Pfam" id="PF00128">
    <property type="entry name" value="Alpha-amylase"/>
    <property type="match status" value="1"/>
</dbReference>
<dbReference type="PANTHER" id="PTHR10357:SF217">
    <property type="entry name" value="TREHALOSE-6-PHOSPHATE HYDROLASE"/>
    <property type="match status" value="1"/>
</dbReference>
<dbReference type="SMART" id="SM00642">
    <property type="entry name" value="Aamy"/>
    <property type="match status" value="1"/>
</dbReference>
<dbReference type="PANTHER" id="PTHR10357">
    <property type="entry name" value="ALPHA-AMYLASE FAMILY MEMBER"/>
    <property type="match status" value="1"/>
</dbReference>
<keyword evidence="3 5" id="KW-0326">Glycosidase</keyword>
<dbReference type="OrthoDB" id="9043248at2"/>
<organism evidence="5 6">
    <name type="scientific">Actinomyces howellii</name>
    <dbReference type="NCBI Taxonomy" id="52771"/>
    <lineage>
        <taxon>Bacteria</taxon>
        <taxon>Bacillati</taxon>
        <taxon>Actinomycetota</taxon>
        <taxon>Actinomycetes</taxon>
        <taxon>Actinomycetales</taxon>
        <taxon>Actinomycetaceae</taxon>
        <taxon>Actinomyces</taxon>
    </lineage>
</organism>
<dbReference type="GO" id="GO:0004556">
    <property type="term" value="F:alpha-amylase activity"/>
    <property type="evidence" value="ECO:0007669"/>
    <property type="project" value="TreeGrafter"/>
</dbReference>
<keyword evidence="6" id="KW-1185">Reference proteome</keyword>
<dbReference type="Gene3D" id="3.20.20.80">
    <property type="entry name" value="Glycosidases"/>
    <property type="match status" value="1"/>
</dbReference>
<evidence type="ECO:0000256" key="3">
    <source>
        <dbReference type="ARBA" id="ARBA00023295"/>
    </source>
</evidence>
<dbReference type="SUPFAM" id="SSF51011">
    <property type="entry name" value="Glycosyl hydrolase domain"/>
    <property type="match status" value="1"/>
</dbReference>
<dbReference type="GO" id="GO:0009313">
    <property type="term" value="P:oligosaccharide catabolic process"/>
    <property type="evidence" value="ECO:0007669"/>
    <property type="project" value="TreeGrafter"/>
</dbReference>
<dbReference type="InterPro" id="IPR013780">
    <property type="entry name" value="Glyco_hydro_b"/>
</dbReference>
<sequence>MSFHDAVVYQVYPKSFRDTTGSGTGDLRGVVEKVPYIASLGVDYVWLNPFFPSPGRDNGYDVSDYCAVDPAMGTLADVDELIAALGEHGIGLMVDMVLNHVSTEHEWFRRALAGEQRYRDYFYLRPARADGSLPTNWVSKFGGPAWAPFGPVDDEGRPLGGEYYLHLFDHGQADLDWHNPEVRARAAEVVNFWRDRGVRAFRFDVINLIGKTEPLADAPEGTDDRAVYTDGPLVDDYLRELAAASFGADPEAVTVGEMSSTSIAACVEYTRPENHELSMVFNFHYLKVDYAQGRKWTLMEPDVPALKRILNDWALGLQAGGGWNALFWNNHDQPRALDRFGDPRHHRDASATMLATAIHLMRGTPYIYMGEEIGMSDPAYTSIEDYVDVEAHNAYAELLASGLGPQEAFATVRAKARDNARTPMQWDAGPAAGFTTGTPWLRPTNHEEVNVAAQEGEGTILDYYRRLVALRKAEPVIAHGTYEPWALEDPDVLAYTRTLEEPAGTTRLLVLTSFRGRRTTMKIPEELVAGDVLIGNYPEHRLSPTVTLEPYEALAVITRTPARL</sequence>
<dbReference type="CDD" id="cd11333">
    <property type="entry name" value="AmyAc_SI_OligoGlu_DGase"/>
    <property type="match status" value="1"/>
</dbReference>
<evidence type="ECO:0000256" key="2">
    <source>
        <dbReference type="ARBA" id="ARBA00022801"/>
    </source>
</evidence>
<keyword evidence="2 5" id="KW-0378">Hydrolase</keyword>
<accession>A0A3S4R040</accession>
<dbReference type="Proteomes" id="UP000266895">
    <property type="component" value="Chromosome"/>
</dbReference>
<protein>
    <submittedName>
        <fullName evidence="5">Trehalose-6-phosphate hydrolase</fullName>
        <ecNumber evidence="5">3.2.1.93</ecNumber>
    </submittedName>
</protein>
<dbReference type="EC" id="3.2.1.93" evidence="5"/>
<dbReference type="Gene3D" id="3.90.400.10">
    <property type="entry name" value="Oligo-1,6-glucosidase, Domain 2"/>
    <property type="match status" value="1"/>
</dbReference>
<gene>
    <name evidence="5" type="primary">treA</name>
    <name evidence="5" type="ORF">NCTC11636_00826</name>
</gene>
<dbReference type="RefSeq" id="WP_126381983.1">
    <property type="nucleotide sequence ID" value="NZ_LR134350.1"/>
</dbReference>
<dbReference type="Gene3D" id="2.60.40.1180">
    <property type="entry name" value="Golgi alpha-mannosidase II"/>
    <property type="match status" value="1"/>
</dbReference>
<dbReference type="NCBIfam" id="NF008183">
    <property type="entry name" value="PRK10933.1"/>
    <property type="match status" value="1"/>
</dbReference>
<evidence type="ECO:0000259" key="4">
    <source>
        <dbReference type="SMART" id="SM00642"/>
    </source>
</evidence>
<comment type="similarity">
    <text evidence="1">Belongs to the glycosyl hydrolase 13 family.</text>
</comment>
<dbReference type="InterPro" id="IPR006047">
    <property type="entry name" value="GH13_cat_dom"/>
</dbReference>
<evidence type="ECO:0000313" key="6">
    <source>
        <dbReference type="Proteomes" id="UP000266895"/>
    </source>
</evidence>
<name>A0A3S4R040_9ACTO</name>
<dbReference type="SUPFAM" id="SSF51445">
    <property type="entry name" value="(Trans)glycosidases"/>
    <property type="match status" value="1"/>
</dbReference>
<reference evidence="5 6" key="1">
    <citation type="submission" date="2018-12" db="EMBL/GenBank/DDBJ databases">
        <authorList>
            <consortium name="Pathogen Informatics"/>
        </authorList>
    </citation>
    <scope>NUCLEOTIDE SEQUENCE [LARGE SCALE GENOMIC DNA]</scope>
    <source>
        <strain evidence="5 6">NCTC11636</strain>
    </source>
</reference>
<proteinExistence type="inferred from homology"/>
<dbReference type="InterPro" id="IPR017853">
    <property type="entry name" value="GH"/>
</dbReference>